<feature type="non-terminal residue" evidence="1">
    <location>
        <position position="177"/>
    </location>
</feature>
<dbReference type="EMBL" id="BARW01002445">
    <property type="protein sequence ID" value="GAI71362.1"/>
    <property type="molecule type" value="Genomic_DNA"/>
</dbReference>
<sequence length="177" mass="22027">MRKPASFYFFKRKPIVLKDRYERWRGVADLLGFTTQERLRVEWIVFYYTVGKESAALTAQHFGMSRKTFYKWSKRFRDSKYDVPSLADRSRTPHRKRHWEVTFIQQERIRRLRKRYLYYGKKKLKVLYEKEYSEEISTWKIERVVRRYKLYPDQNKAEKIARKRARARQKPKKRITQ</sequence>
<comment type="caution">
    <text evidence="1">The sequence shown here is derived from an EMBL/GenBank/DDBJ whole genome shotgun (WGS) entry which is preliminary data.</text>
</comment>
<accession>X1QS14</accession>
<evidence type="ECO:0000313" key="1">
    <source>
        <dbReference type="EMBL" id="GAI71362.1"/>
    </source>
</evidence>
<dbReference type="SUPFAM" id="SSF46689">
    <property type="entry name" value="Homeodomain-like"/>
    <property type="match status" value="1"/>
</dbReference>
<name>X1QS14_9ZZZZ</name>
<reference evidence="1" key="1">
    <citation type="journal article" date="2014" name="Front. Microbiol.">
        <title>High frequency of phylogenetically diverse reductive dehalogenase-homologous genes in deep subseafloor sedimentary metagenomes.</title>
        <authorList>
            <person name="Kawai M."/>
            <person name="Futagami T."/>
            <person name="Toyoda A."/>
            <person name="Takaki Y."/>
            <person name="Nishi S."/>
            <person name="Hori S."/>
            <person name="Arai W."/>
            <person name="Tsubouchi T."/>
            <person name="Morono Y."/>
            <person name="Uchiyama I."/>
            <person name="Ito T."/>
            <person name="Fujiyama A."/>
            <person name="Inagaki F."/>
            <person name="Takami H."/>
        </authorList>
    </citation>
    <scope>NUCLEOTIDE SEQUENCE</scope>
    <source>
        <strain evidence="1">Expedition CK06-06</strain>
    </source>
</reference>
<proteinExistence type="predicted"/>
<organism evidence="1">
    <name type="scientific">marine sediment metagenome</name>
    <dbReference type="NCBI Taxonomy" id="412755"/>
    <lineage>
        <taxon>unclassified sequences</taxon>
        <taxon>metagenomes</taxon>
        <taxon>ecological metagenomes</taxon>
    </lineage>
</organism>
<dbReference type="InterPro" id="IPR009057">
    <property type="entry name" value="Homeodomain-like_sf"/>
</dbReference>
<gene>
    <name evidence="1" type="ORF">S12H4_06808</name>
</gene>
<protein>
    <submittedName>
        <fullName evidence="1">Uncharacterized protein</fullName>
    </submittedName>
</protein>
<dbReference type="AlphaFoldDB" id="X1QS14"/>